<dbReference type="OrthoDB" id="9811718at2"/>
<protein>
    <recommendedName>
        <fullName evidence="5">NADH-quinone oxidoreductase subunit N</fullName>
        <ecNumber evidence="5">7.1.1.-</ecNumber>
    </recommendedName>
    <alternativeName>
        <fullName evidence="5">NADH dehydrogenase I subunit N</fullName>
    </alternativeName>
    <alternativeName>
        <fullName evidence="5">NDH-1 subunit N</fullName>
    </alternativeName>
</protein>
<dbReference type="EMBL" id="RXFM01000049">
    <property type="protein sequence ID" value="RST65717.1"/>
    <property type="molecule type" value="Genomic_DNA"/>
</dbReference>
<dbReference type="Proteomes" id="UP000279470">
    <property type="component" value="Unassembled WGS sequence"/>
</dbReference>
<reference evidence="9" key="1">
    <citation type="submission" date="2018-11" db="EMBL/GenBank/DDBJ databases">
        <title>Phylogenetic, genomic, and biogeographic characterization of a novel and ubiquitous marine invertebrate-associated Rickettsiales parasite, Candidatus Marinoinvertebrata rohwerii, gen. nov., sp. nov.</title>
        <authorList>
            <person name="Klinges J.G."/>
            <person name="Rosales S.M."/>
            <person name="Mcminds R."/>
            <person name="Shaver E.C."/>
            <person name="Shantz A."/>
            <person name="Peters E.C."/>
            <person name="Burkepile D.E."/>
            <person name="Silliman B.R."/>
            <person name="Vega Thurber R.L."/>
        </authorList>
    </citation>
    <scope>NUCLEOTIDE SEQUENCE [LARGE SCALE GENOMIC DNA]</scope>
    <source>
        <strain evidence="9">a_cerv_44</strain>
    </source>
</reference>
<evidence type="ECO:0000256" key="6">
    <source>
        <dbReference type="RuleBase" id="RU000320"/>
    </source>
</evidence>
<dbReference type="GO" id="GO:0008137">
    <property type="term" value="F:NADH dehydrogenase (ubiquinone) activity"/>
    <property type="evidence" value="ECO:0007669"/>
    <property type="project" value="InterPro"/>
</dbReference>
<comment type="similarity">
    <text evidence="5">Belongs to the complex I subunit 2 family.</text>
</comment>
<dbReference type="GO" id="GO:0005886">
    <property type="term" value="C:plasma membrane"/>
    <property type="evidence" value="ECO:0007669"/>
    <property type="project" value="UniProtKB-SubCell"/>
</dbReference>
<dbReference type="InterPro" id="IPR010096">
    <property type="entry name" value="NADH-Q_OxRdtase_suN/2"/>
</dbReference>
<sequence>MILKNLISNIYYISPEILIIIGIFISTIYGVILKNNVRVIGSLIILTFAGSIFQIININCGKILLFEGSIVISKFIQFSKIIILLCNSIIILIIANFGYKATNINSKLSFEIPIMIALSTLGMCVLASSNSLLTFYLGLELFSLSLYILIATNRNDSKSIEASLKYFILGAISSGIYLFGASLIYGNAGTINFDEISLVYQTNCYANFCLKDQNLLFITGFILIIITIMFKLSLFPFHNWTPDVYEGAQSSIVVLLASSAKFSVLVIFLRLIFEPLMVIKDQLQPIFIVISICSMLFGNILAIVQNNIKRLLGYSAIGNMGFMLMSIVVYDRSFLHNTIFYSIVYMTQILTFFALIIILKRKISFNNNLNDLRGLSKNNSFICFSLAIIAFSMAGIPPLIGFFAKLYIFITLINFKMYYLAIIAIIATVIGSFYCINIIRKMYFDKVINGSIAKKIKLNLVEIIIISLGLGFNIFYVLFPSYMLKIINNYI</sequence>
<accession>A0A429XIN6</accession>
<keyword evidence="3 5" id="KW-1133">Transmembrane helix</keyword>
<comment type="function">
    <text evidence="5">NDH-1 shuttles electrons from NADH, via FMN and iron-sulfur (Fe-S) centers, to quinones in the respiratory chain. The immediate electron acceptor for the enzyme in this species is believed to be ubiquinone. Couples the redox reaction to proton translocation (for every two electrons transferred, four hydrogen ions are translocated across the cytoplasmic membrane), and thus conserves the redox energy in a proton gradient.</text>
</comment>
<feature type="transmembrane region" description="Helical" evidence="5">
    <location>
        <begin position="215"/>
        <end position="240"/>
    </location>
</feature>
<dbReference type="NCBIfam" id="TIGR01770">
    <property type="entry name" value="NDH_I_N"/>
    <property type="match status" value="1"/>
</dbReference>
<feature type="transmembrane region" description="Helical" evidence="5">
    <location>
        <begin position="39"/>
        <end position="58"/>
    </location>
</feature>
<dbReference type="GO" id="GO:0042773">
    <property type="term" value="P:ATP synthesis coupled electron transport"/>
    <property type="evidence" value="ECO:0007669"/>
    <property type="project" value="InterPro"/>
</dbReference>
<comment type="subcellular location">
    <subcellularLocation>
        <location evidence="5">Cell membrane</location>
        <topology evidence="5">Multi-pass membrane protein</topology>
    </subcellularLocation>
    <subcellularLocation>
        <location evidence="1">Endomembrane system</location>
        <topology evidence="1">Multi-pass membrane protein</topology>
    </subcellularLocation>
    <subcellularLocation>
        <location evidence="6">Membrane</location>
        <topology evidence="6">Multi-pass membrane protein</topology>
    </subcellularLocation>
</comment>
<dbReference type="HAMAP" id="MF_00445">
    <property type="entry name" value="NDH1_NuoN_1"/>
    <property type="match status" value="1"/>
</dbReference>
<comment type="subunit">
    <text evidence="5">NDH-1 is composed of 14 different subunits. Subunits NuoA, H, J, K, L, M, N constitute the membrane sector of the complex.</text>
</comment>
<evidence type="ECO:0000259" key="7">
    <source>
        <dbReference type="Pfam" id="PF00361"/>
    </source>
</evidence>
<gene>
    <name evidence="5" type="primary">nuoN</name>
    <name evidence="8" type="ORF">EIC27_04010</name>
</gene>
<evidence type="ECO:0000256" key="1">
    <source>
        <dbReference type="ARBA" id="ARBA00004127"/>
    </source>
</evidence>
<keyword evidence="5" id="KW-0874">Quinone</keyword>
<feature type="transmembrane region" description="Helical" evidence="5">
    <location>
        <begin position="134"/>
        <end position="152"/>
    </location>
</feature>
<feature type="domain" description="NADH:quinone oxidoreductase/Mrp antiporter transmembrane" evidence="7">
    <location>
        <begin position="129"/>
        <end position="431"/>
    </location>
</feature>
<feature type="transmembrane region" description="Helical" evidence="5">
    <location>
        <begin position="311"/>
        <end position="330"/>
    </location>
</feature>
<dbReference type="GO" id="GO:0048038">
    <property type="term" value="F:quinone binding"/>
    <property type="evidence" value="ECO:0007669"/>
    <property type="project" value="UniProtKB-KW"/>
</dbReference>
<dbReference type="Pfam" id="PF00361">
    <property type="entry name" value="Proton_antipo_M"/>
    <property type="match status" value="1"/>
</dbReference>
<feature type="transmembrane region" description="Helical" evidence="5">
    <location>
        <begin position="380"/>
        <end position="413"/>
    </location>
</feature>
<feature type="transmembrane region" description="Helical" evidence="5">
    <location>
        <begin position="110"/>
        <end position="128"/>
    </location>
</feature>
<evidence type="ECO:0000313" key="9">
    <source>
        <dbReference type="Proteomes" id="UP000279470"/>
    </source>
</evidence>
<keyword evidence="4 5" id="KW-0472">Membrane</keyword>
<keyword evidence="5" id="KW-1278">Translocase</keyword>
<feature type="transmembrane region" description="Helical" evidence="5">
    <location>
        <begin position="460"/>
        <end position="479"/>
    </location>
</feature>
<evidence type="ECO:0000256" key="2">
    <source>
        <dbReference type="ARBA" id="ARBA00022692"/>
    </source>
</evidence>
<dbReference type="GO" id="GO:0012505">
    <property type="term" value="C:endomembrane system"/>
    <property type="evidence" value="ECO:0007669"/>
    <property type="project" value="UniProtKB-SubCell"/>
</dbReference>
<dbReference type="PANTHER" id="PTHR22773">
    <property type="entry name" value="NADH DEHYDROGENASE"/>
    <property type="match status" value="1"/>
</dbReference>
<name>A0A429XIN6_9RICK</name>
<feature type="transmembrane region" description="Helical" evidence="5">
    <location>
        <begin position="78"/>
        <end position="98"/>
    </location>
</feature>
<organism evidence="8 9">
    <name type="scientific">Candidatus Aquarickettsia rohweri</name>
    <dbReference type="NCBI Taxonomy" id="2602574"/>
    <lineage>
        <taxon>Bacteria</taxon>
        <taxon>Pseudomonadati</taxon>
        <taxon>Pseudomonadota</taxon>
        <taxon>Alphaproteobacteria</taxon>
        <taxon>Rickettsiales</taxon>
        <taxon>Candidatus Midichloriaceae</taxon>
        <taxon>Candidatus Aquarickettsia</taxon>
    </lineage>
</organism>
<evidence type="ECO:0000256" key="5">
    <source>
        <dbReference type="HAMAP-Rule" id="MF_00445"/>
    </source>
</evidence>
<evidence type="ECO:0000313" key="8">
    <source>
        <dbReference type="EMBL" id="RST65717.1"/>
    </source>
</evidence>
<keyword evidence="5" id="KW-0813">Transport</keyword>
<proteinExistence type="inferred from homology"/>
<comment type="catalytic activity">
    <reaction evidence="5">
        <text>a quinone + NADH + 5 H(+)(in) = a quinol + NAD(+) + 4 H(+)(out)</text>
        <dbReference type="Rhea" id="RHEA:57888"/>
        <dbReference type="ChEBI" id="CHEBI:15378"/>
        <dbReference type="ChEBI" id="CHEBI:24646"/>
        <dbReference type="ChEBI" id="CHEBI:57540"/>
        <dbReference type="ChEBI" id="CHEBI:57945"/>
        <dbReference type="ChEBI" id="CHEBI:132124"/>
    </reaction>
</comment>
<dbReference type="GO" id="GO:0050136">
    <property type="term" value="F:NADH dehydrogenase (quinone) (non-electrogenic) activity"/>
    <property type="evidence" value="ECO:0007669"/>
    <property type="project" value="UniProtKB-UniRule"/>
</dbReference>
<keyword evidence="2 5" id="KW-0812">Transmembrane</keyword>
<dbReference type="AlphaFoldDB" id="A0A429XIN6"/>
<feature type="transmembrane region" description="Helical" evidence="5">
    <location>
        <begin position="164"/>
        <end position="185"/>
    </location>
</feature>
<feature type="transmembrane region" description="Helical" evidence="5">
    <location>
        <begin position="12"/>
        <end position="32"/>
    </location>
</feature>
<feature type="transmembrane region" description="Helical" evidence="5">
    <location>
        <begin position="285"/>
        <end position="304"/>
    </location>
</feature>
<keyword evidence="9" id="KW-1185">Reference proteome</keyword>
<keyword evidence="5" id="KW-0830">Ubiquinone</keyword>
<feature type="transmembrane region" description="Helical" evidence="5">
    <location>
        <begin position="419"/>
        <end position="439"/>
    </location>
</feature>
<comment type="caution">
    <text evidence="8">The sequence shown here is derived from an EMBL/GenBank/DDBJ whole genome shotgun (WGS) entry which is preliminary data.</text>
</comment>
<dbReference type="PRINTS" id="PR01434">
    <property type="entry name" value="NADHDHGNASE5"/>
</dbReference>
<feature type="transmembrane region" description="Helical" evidence="5">
    <location>
        <begin position="252"/>
        <end position="273"/>
    </location>
</feature>
<keyword evidence="5" id="KW-1003">Cell membrane</keyword>
<keyword evidence="5" id="KW-0520">NAD</keyword>
<evidence type="ECO:0000256" key="3">
    <source>
        <dbReference type="ARBA" id="ARBA00022989"/>
    </source>
</evidence>
<dbReference type="InterPro" id="IPR001750">
    <property type="entry name" value="ND/Mrp_TM"/>
</dbReference>
<dbReference type="RefSeq" id="WP_126044847.1">
    <property type="nucleotide sequence ID" value="NZ_RXFM01000049.1"/>
</dbReference>
<evidence type="ECO:0000256" key="4">
    <source>
        <dbReference type="ARBA" id="ARBA00023136"/>
    </source>
</evidence>
<feature type="transmembrane region" description="Helical" evidence="5">
    <location>
        <begin position="342"/>
        <end position="359"/>
    </location>
</feature>
<dbReference type="EC" id="7.1.1.-" evidence="5"/>